<sequence>MKLVLVAALVPLSFCLPLARAEDQKTNTTSPSDSAVPDILHSGSNTTQKAINSTATTDVISNITTTVKPVITNNATAATKTTAAAAHNTTTGVMNMMPLFKVNAQQANIQPTLLTSFQKHTPMEASLNAREITGYTRCWIPFLTCATLQESMGL</sequence>
<protein>
    <submittedName>
        <fullName evidence="2">Uncharacterized protein</fullName>
    </submittedName>
</protein>
<proteinExistence type="predicted"/>
<feature type="signal peptide" evidence="1">
    <location>
        <begin position="1"/>
        <end position="21"/>
    </location>
</feature>
<evidence type="ECO:0000256" key="1">
    <source>
        <dbReference type="SAM" id="SignalP"/>
    </source>
</evidence>
<dbReference type="EMBL" id="JAPFRF010000010">
    <property type="protein sequence ID" value="KAJ7320122.1"/>
    <property type="molecule type" value="Genomic_DNA"/>
</dbReference>
<dbReference type="Proteomes" id="UP001142489">
    <property type="component" value="Unassembled WGS sequence"/>
</dbReference>
<accession>A0A9Q1AYQ3</accession>
<keyword evidence="3" id="KW-1185">Reference proteome</keyword>
<name>A0A9Q1AYQ3_9SAUR</name>
<organism evidence="2 3">
    <name type="scientific">Phrynocephalus forsythii</name>
    <dbReference type="NCBI Taxonomy" id="171643"/>
    <lineage>
        <taxon>Eukaryota</taxon>
        <taxon>Metazoa</taxon>
        <taxon>Chordata</taxon>
        <taxon>Craniata</taxon>
        <taxon>Vertebrata</taxon>
        <taxon>Euteleostomi</taxon>
        <taxon>Lepidosauria</taxon>
        <taxon>Squamata</taxon>
        <taxon>Bifurcata</taxon>
        <taxon>Unidentata</taxon>
        <taxon>Episquamata</taxon>
        <taxon>Toxicofera</taxon>
        <taxon>Iguania</taxon>
        <taxon>Acrodonta</taxon>
        <taxon>Agamidae</taxon>
        <taxon>Agaminae</taxon>
        <taxon>Phrynocephalus</taxon>
    </lineage>
</organism>
<evidence type="ECO:0000313" key="3">
    <source>
        <dbReference type="Proteomes" id="UP001142489"/>
    </source>
</evidence>
<reference evidence="2" key="1">
    <citation type="journal article" date="2023" name="DNA Res.">
        <title>Chromosome-level genome assembly of Phrynocephalus forsythii using third-generation DNA sequencing and Hi-C analysis.</title>
        <authorList>
            <person name="Qi Y."/>
            <person name="Zhao W."/>
            <person name="Zhao Y."/>
            <person name="Niu C."/>
            <person name="Cao S."/>
            <person name="Zhang Y."/>
        </authorList>
    </citation>
    <scope>NUCLEOTIDE SEQUENCE</scope>
    <source>
        <tissue evidence="2">Muscle</tissue>
    </source>
</reference>
<comment type="caution">
    <text evidence="2">The sequence shown here is derived from an EMBL/GenBank/DDBJ whole genome shotgun (WGS) entry which is preliminary data.</text>
</comment>
<feature type="chain" id="PRO_5040437530" evidence="1">
    <location>
        <begin position="22"/>
        <end position="154"/>
    </location>
</feature>
<gene>
    <name evidence="2" type="ORF">JRQ81_019633</name>
</gene>
<keyword evidence="1" id="KW-0732">Signal</keyword>
<evidence type="ECO:0000313" key="2">
    <source>
        <dbReference type="EMBL" id="KAJ7320122.1"/>
    </source>
</evidence>
<dbReference type="AlphaFoldDB" id="A0A9Q1AYQ3"/>